<dbReference type="Proteomes" id="UP001384579">
    <property type="component" value="Unassembled WGS sequence"/>
</dbReference>
<evidence type="ECO:0000313" key="2">
    <source>
        <dbReference type="Proteomes" id="UP001384579"/>
    </source>
</evidence>
<gene>
    <name evidence="1" type="ORF">WMG39_11565</name>
</gene>
<evidence type="ECO:0000313" key="1">
    <source>
        <dbReference type="EMBL" id="MEK0185478.1"/>
    </source>
</evidence>
<name>A0ABU8YM33_9CYAN</name>
<protein>
    <submittedName>
        <fullName evidence="1">Uncharacterized protein</fullName>
    </submittedName>
</protein>
<reference evidence="1 2" key="1">
    <citation type="journal article" date="2020" name="Harmful Algae">
        <title>Molecular and morphological characterization of a novel dihydroanatoxin-a producing Microcoleus species (cyanobacteria) from the Russian River, California, USA.</title>
        <authorList>
            <person name="Conklin K.Y."/>
            <person name="Stancheva R."/>
            <person name="Otten T.G."/>
            <person name="Fadness R."/>
            <person name="Boyer G.L."/>
            <person name="Read B."/>
            <person name="Zhang X."/>
            <person name="Sheath R.G."/>
        </authorList>
    </citation>
    <scope>NUCLEOTIDE SEQUENCE [LARGE SCALE GENOMIC DNA]</scope>
    <source>
        <strain evidence="1 2">PTRS2</strain>
    </source>
</reference>
<proteinExistence type="predicted"/>
<organism evidence="1 2">
    <name type="scientific">Microcoleus anatoxicus PTRS2</name>
    <dbReference type="NCBI Taxonomy" id="2705321"/>
    <lineage>
        <taxon>Bacteria</taxon>
        <taxon>Bacillati</taxon>
        <taxon>Cyanobacteriota</taxon>
        <taxon>Cyanophyceae</taxon>
        <taxon>Oscillatoriophycideae</taxon>
        <taxon>Oscillatoriales</taxon>
        <taxon>Microcoleaceae</taxon>
        <taxon>Microcoleus</taxon>
        <taxon>Microcoleus anatoxicus</taxon>
    </lineage>
</organism>
<sequence>MIPTSKPKLNTHPWCIVRQLPNMQRLVVARFHRRGDADGYIQILRRLLPQAKHAIVFDTTGAEKLPEVRSAELELIL</sequence>
<dbReference type="EMBL" id="JBBLXS010000122">
    <property type="protein sequence ID" value="MEK0185478.1"/>
    <property type="molecule type" value="Genomic_DNA"/>
</dbReference>
<accession>A0ABU8YM33</accession>
<keyword evidence="2" id="KW-1185">Reference proteome</keyword>
<dbReference type="RefSeq" id="WP_340523688.1">
    <property type="nucleotide sequence ID" value="NZ_JBBLXS010000122.1"/>
</dbReference>
<comment type="caution">
    <text evidence="1">The sequence shown here is derived from an EMBL/GenBank/DDBJ whole genome shotgun (WGS) entry which is preliminary data.</text>
</comment>